<evidence type="ECO:0000313" key="2">
    <source>
        <dbReference type="Proteomes" id="UP000886744"/>
    </source>
</evidence>
<gene>
    <name evidence="1" type="ORF">IAC94_05035</name>
</gene>
<protein>
    <submittedName>
        <fullName evidence="1">DUF452 family protein</fullName>
    </submittedName>
</protein>
<comment type="caution">
    <text evidence="1">The sequence shown here is derived from an EMBL/GenBank/DDBJ whole genome shotgun (WGS) entry which is preliminary data.</text>
</comment>
<dbReference type="SUPFAM" id="SSF53474">
    <property type="entry name" value="alpha/beta-Hydrolases"/>
    <property type="match status" value="1"/>
</dbReference>
<dbReference type="Pfam" id="PF04301">
    <property type="entry name" value="BioG"/>
    <property type="match status" value="1"/>
</dbReference>
<sequence length="233" mass="25740">MKQVFLRQSEGASGLLLFFSGWGAEPCMFREGATDESAAYDILMLWDYRDMSFDARILSGYKEVRVLAWSMGVWAAGHVLSQPGLNGCANGMRLAVNGTPFPIHDRMGIPEAVFDGTLASLSDRTLGKFRRRMCGSTQALEQLLSCGLTRSTDELRDELSAIREAVRHGADHDAGTYSPFHAVIGSGDLIFPAANQTEAWKGLDVPVSLLNIPHYDSSLFRKLLYKEDSWTNI</sequence>
<name>A0A9D1E1H8_9BACT</name>
<reference evidence="1" key="2">
    <citation type="journal article" date="2021" name="PeerJ">
        <title>Extensive microbial diversity within the chicken gut microbiome revealed by metagenomics and culture.</title>
        <authorList>
            <person name="Gilroy R."/>
            <person name="Ravi A."/>
            <person name="Getino M."/>
            <person name="Pursley I."/>
            <person name="Horton D.L."/>
            <person name="Alikhan N.F."/>
            <person name="Baker D."/>
            <person name="Gharbi K."/>
            <person name="Hall N."/>
            <person name="Watson M."/>
            <person name="Adriaenssens E.M."/>
            <person name="Foster-Nyarko E."/>
            <person name="Jarju S."/>
            <person name="Secka A."/>
            <person name="Antonio M."/>
            <person name="Oren A."/>
            <person name="Chaudhuri R.R."/>
            <person name="La Ragione R."/>
            <person name="Hildebrand F."/>
            <person name="Pallen M.J."/>
        </authorList>
    </citation>
    <scope>NUCLEOTIDE SEQUENCE</scope>
    <source>
        <strain evidence="1">ChiHjej13B12-12457</strain>
    </source>
</reference>
<dbReference type="Proteomes" id="UP000886744">
    <property type="component" value="Unassembled WGS sequence"/>
</dbReference>
<evidence type="ECO:0000313" key="1">
    <source>
        <dbReference type="EMBL" id="HIR62867.1"/>
    </source>
</evidence>
<dbReference type="InterPro" id="IPR007398">
    <property type="entry name" value="BioG"/>
</dbReference>
<accession>A0A9D1E1H8</accession>
<proteinExistence type="predicted"/>
<dbReference type="AlphaFoldDB" id="A0A9D1E1H8"/>
<organism evidence="1 2">
    <name type="scientific">Candidatus Coprenecus avistercoris</name>
    <dbReference type="NCBI Taxonomy" id="2840730"/>
    <lineage>
        <taxon>Bacteria</taxon>
        <taxon>Pseudomonadati</taxon>
        <taxon>Bacteroidota</taxon>
        <taxon>Bacteroidia</taxon>
        <taxon>Bacteroidales</taxon>
        <taxon>Rikenellaceae</taxon>
        <taxon>Rikenellaceae incertae sedis</taxon>
        <taxon>Candidatus Coprenecus</taxon>
    </lineage>
</organism>
<dbReference type="InterPro" id="IPR029058">
    <property type="entry name" value="AB_hydrolase_fold"/>
</dbReference>
<reference evidence="1" key="1">
    <citation type="submission" date="2020-10" db="EMBL/GenBank/DDBJ databases">
        <authorList>
            <person name="Gilroy R."/>
        </authorList>
    </citation>
    <scope>NUCLEOTIDE SEQUENCE</scope>
    <source>
        <strain evidence="1">ChiHjej13B12-12457</strain>
    </source>
</reference>
<dbReference type="EMBL" id="DVHI01000062">
    <property type="protein sequence ID" value="HIR62867.1"/>
    <property type="molecule type" value="Genomic_DNA"/>
</dbReference>